<keyword evidence="3 4" id="KW-0067">ATP-binding</keyword>
<dbReference type="InterPro" id="IPR011009">
    <property type="entry name" value="Kinase-like_dom_sf"/>
</dbReference>
<dbReference type="EC" id="2.7.11.1" evidence="1"/>
<dbReference type="Proteomes" id="UP001648503">
    <property type="component" value="Unassembled WGS sequence"/>
</dbReference>
<dbReference type="EMBL" id="JAFCIX010000568">
    <property type="protein sequence ID" value="KAH6587149.1"/>
    <property type="molecule type" value="Genomic_DNA"/>
</dbReference>
<feature type="compositionally biased region" description="Polar residues" evidence="6">
    <location>
        <begin position="355"/>
        <end position="380"/>
    </location>
</feature>
<evidence type="ECO:0000256" key="2">
    <source>
        <dbReference type="ARBA" id="ARBA00022741"/>
    </source>
</evidence>
<dbReference type="PROSITE" id="PS00107">
    <property type="entry name" value="PROTEIN_KINASE_ATP"/>
    <property type="match status" value="1"/>
</dbReference>
<dbReference type="SMART" id="SM00220">
    <property type="entry name" value="S_TKc"/>
    <property type="match status" value="1"/>
</dbReference>
<dbReference type="InterPro" id="IPR017441">
    <property type="entry name" value="Protein_kinase_ATP_BS"/>
</dbReference>
<sequence length="403" mass="45815">MSSSTALASSHPLAQVRVGGKYKLGRKIGSGSFGEIYLGTNVVNQEEVAVKLESTRAKHPQLEYEARVYKSLAGGVGIPFVRWYGVEMDFNCMVIDLLGPSLEDLFNFCGRKFSLKTVLLLADQLISRIEFIHAKNFLHRDIKPDNFLMGLAKRGNQVNVIDFGLAKKYRDPRTHLHIPYKENKNLTGTARYASINTHLGVEQSRRDDLESLGYVLMYFLRSSLPWQGLKAATKKQKYDRIMEKKMTTPTELLCKGFPQEFAIYLNYTRTLRFDDKPDYSYLRKLFRDLFVREMFHYDYVFDWSVVKYQQGAKEGGSIRDEPAATRPHAAEGNIDGPVDGWRMPRSTPQAGMPHSTPQASMSNRPITTQTYGQMPDSSAPAQHDPRLASTYDEIKGQYGNRPN</sequence>
<organism evidence="8 9">
    <name type="scientific">Batrachochytrium salamandrivorans</name>
    <dbReference type="NCBI Taxonomy" id="1357716"/>
    <lineage>
        <taxon>Eukaryota</taxon>
        <taxon>Fungi</taxon>
        <taxon>Fungi incertae sedis</taxon>
        <taxon>Chytridiomycota</taxon>
        <taxon>Chytridiomycota incertae sedis</taxon>
        <taxon>Chytridiomycetes</taxon>
        <taxon>Rhizophydiales</taxon>
        <taxon>Rhizophydiales incertae sedis</taxon>
        <taxon>Batrachochytrium</taxon>
    </lineage>
</organism>
<dbReference type="InterPro" id="IPR000719">
    <property type="entry name" value="Prot_kinase_dom"/>
</dbReference>
<evidence type="ECO:0000256" key="5">
    <source>
        <dbReference type="RuleBase" id="RU000304"/>
    </source>
</evidence>
<feature type="domain" description="Protein kinase" evidence="7">
    <location>
        <begin position="22"/>
        <end position="291"/>
    </location>
</feature>
<dbReference type="Gene3D" id="1.10.510.10">
    <property type="entry name" value="Transferase(Phosphotransferase) domain 1"/>
    <property type="match status" value="1"/>
</dbReference>
<accession>A0ABQ8EWB5</accession>
<reference evidence="8 9" key="1">
    <citation type="submission" date="2021-02" db="EMBL/GenBank/DDBJ databases">
        <title>Variation within the Batrachochytrium salamandrivorans European outbreak.</title>
        <authorList>
            <person name="Kelly M."/>
            <person name="Pasmans F."/>
            <person name="Shea T.P."/>
            <person name="Munoz J.F."/>
            <person name="Carranza S."/>
            <person name="Cuomo C.A."/>
            <person name="Martel A."/>
        </authorList>
    </citation>
    <scope>NUCLEOTIDE SEQUENCE [LARGE SCALE GENOMIC DNA]</scope>
    <source>
        <strain evidence="8 9">AMFP18/2</strain>
    </source>
</reference>
<evidence type="ECO:0000256" key="4">
    <source>
        <dbReference type="PROSITE-ProRule" id="PRU10141"/>
    </source>
</evidence>
<dbReference type="SUPFAM" id="SSF56112">
    <property type="entry name" value="Protein kinase-like (PK-like)"/>
    <property type="match status" value="1"/>
</dbReference>
<keyword evidence="9" id="KW-1185">Reference proteome</keyword>
<dbReference type="InterPro" id="IPR050235">
    <property type="entry name" value="CK1_Ser-Thr_kinase"/>
</dbReference>
<dbReference type="PANTHER" id="PTHR11909">
    <property type="entry name" value="CASEIN KINASE-RELATED"/>
    <property type="match status" value="1"/>
</dbReference>
<dbReference type="CDD" id="cd14125">
    <property type="entry name" value="STKc_CK1_delta_epsilon"/>
    <property type="match status" value="1"/>
</dbReference>
<proteinExistence type="inferred from homology"/>
<evidence type="ECO:0000313" key="9">
    <source>
        <dbReference type="Proteomes" id="UP001648503"/>
    </source>
</evidence>
<comment type="similarity">
    <text evidence="5">Belongs to the protein kinase superfamily.</text>
</comment>
<keyword evidence="5" id="KW-0808">Transferase</keyword>
<comment type="caution">
    <text evidence="8">The sequence shown here is derived from an EMBL/GenBank/DDBJ whole genome shotgun (WGS) entry which is preliminary data.</text>
</comment>
<keyword evidence="5" id="KW-0723">Serine/threonine-protein kinase</keyword>
<dbReference type="InterPro" id="IPR008271">
    <property type="entry name" value="Ser/Thr_kinase_AS"/>
</dbReference>
<protein>
    <recommendedName>
        <fullName evidence="1">non-specific serine/threonine protein kinase</fullName>
        <ecNumber evidence="1">2.7.11.1</ecNumber>
    </recommendedName>
</protein>
<keyword evidence="2 4" id="KW-0547">Nucleotide-binding</keyword>
<feature type="binding site" evidence="4">
    <location>
        <position position="51"/>
    </location>
    <ligand>
        <name>ATP</name>
        <dbReference type="ChEBI" id="CHEBI:30616"/>
    </ligand>
</feature>
<evidence type="ECO:0000313" key="8">
    <source>
        <dbReference type="EMBL" id="KAH6587149.1"/>
    </source>
</evidence>
<evidence type="ECO:0000256" key="6">
    <source>
        <dbReference type="SAM" id="MobiDB-lite"/>
    </source>
</evidence>
<evidence type="ECO:0000256" key="1">
    <source>
        <dbReference type="ARBA" id="ARBA00012513"/>
    </source>
</evidence>
<keyword evidence="5" id="KW-0418">Kinase</keyword>
<name>A0ABQ8EWB5_9FUNG</name>
<dbReference type="Pfam" id="PF00069">
    <property type="entry name" value="Pkinase"/>
    <property type="match status" value="1"/>
</dbReference>
<feature type="region of interest" description="Disordered" evidence="6">
    <location>
        <begin position="316"/>
        <end position="403"/>
    </location>
</feature>
<dbReference type="PROSITE" id="PS50011">
    <property type="entry name" value="PROTEIN_KINASE_DOM"/>
    <property type="match status" value="1"/>
</dbReference>
<evidence type="ECO:0000256" key="3">
    <source>
        <dbReference type="ARBA" id="ARBA00022840"/>
    </source>
</evidence>
<gene>
    <name evidence="8" type="ORF">BASA50_001429</name>
</gene>
<evidence type="ECO:0000259" key="7">
    <source>
        <dbReference type="PROSITE" id="PS50011"/>
    </source>
</evidence>
<dbReference type="PROSITE" id="PS00108">
    <property type="entry name" value="PROTEIN_KINASE_ST"/>
    <property type="match status" value="1"/>
</dbReference>